<feature type="transmembrane region" description="Helical" evidence="6">
    <location>
        <begin position="312"/>
        <end position="331"/>
    </location>
</feature>
<evidence type="ECO:0000256" key="3">
    <source>
        <dbReference type="ARBA" id="ARBA00022692"/>
    </source>
</evidence>
<evidence type="ECO:0000313" key="8">
    <source>
        <dbReference type="Proteomes" id="UP001141933"/>
    </source>
</evidence>
<feature type="transmembrane region" description="Helical" evidence="6">
    <location>
        <begin position="463"/>
        <end position="487"/>
    </location>
</feature>
<feature type="transmembrane region" description="Helical" evidence="6">
    <location>
        <begin position="227"/>
        <end position="246"/>
    </location>
</feature>
<keyword evidence="5 6" id="KW-0472">Membrane</keyword>
<dbReference type="InterPro" id="IPR001204">
    <property type="entry name" value="Phos_transporter"/>
</dbReference>
<evidence type="ECO:0000256" key="5">
    <source>
        <dbReference type="ARBA" id="ARBA00023136"/>
    </source>
</evidence>
<keyword evidence="4 6" id="KW-1133">Transmembrane helix</keyword>
<evidence type="ECO:0000256" key="1">
    <source>
        <dbReference type="ARBA" id="ARBA00004141"/>
    </source>
</evidence>
<dbReference type="Gene3D" id="1.20.58.220">
    <property type="entry name" value="Phosphate transport system protein phou homolog 2, domain 2"/>
    <property type="match status" value="1"/>
</dbReference>
<dbReference type="PANTHER" id="PTHR11101">
    <property type="entry name" value="PHOSPHATE TRANSPORTER"/>
    <property type="match status" value="1"/>
</dbReference>
<keyword evidence="8" id="KW-1185">Reference proteome</keyword>
<dbReference type="Pfam" id="PF01384">
    <property type="entry name" value="PHO4"/>
    <property type="match status" value="1"/>
</dbReference>
<feature type="transmembrane region" description="Helical" evidence="6">
    <location>
        <begin position="6"/>
        <end position="29"/>
    </location>
</feature>
<dbReference type="Proteomes" id="UP001141933">
    <property type="component" value="Unassembled WGS sequence"/>
</dbReference>
<dbReference type="SUPFAM" id="SSF109755">
    <property type="entry name" value="PhoU-like"/>
    <property type="match status" value="1"/>
</dbReference>
<name>A0ABT4PG73_9BACT</name>
<feature type="transmembrane region" description="Helical" evidence="6">
    <location>
        <begin position="80"/>
        <end position="101"/>
    </location>
</feature>
<protein>
    <recommendedName>
        <fullName evidence="6">Phosphate transporter</fullName>
    </recommendedName>
</protein>
<keyword evidence="2 6" id="KW-0813">Transport</keyword>
<comment type="subcellular location">
    <subcellularLocation>
        <location evidence="1 6">Membrane</location>
        <topology evidence="1 6">Multi-pass membrane protein</topology>
    </subcellularLocation>
</comment>
<gene>
    <name evidence="7" type="ORF">O6P32_04910</name>
</gene>
<feature type="transmembrane region" description="Helical" evidence="6">
    <location>
        <begin position="253"/>
        <end position="271"/>
    </location>
</feature>
<feature type="transmembrane region" description="Helical" evidence="6">
    <location>
        <begin position="493"/>
        <end position="512"/>
    </location>
</feature>
<keyword evidence="3 6" id="KW-0812">Transmembrane</keyword>
<evidence type="ECO:0000256" key="4">
    <source>
        <dbReference type="ARBA" id="ARBA00022989"/>
    </source>
</evidence>
<dbReference type="InterPro" id="IPR038078">
    <property type="entry name" value="PhoU-like_sf"/>
</dbReference>
<dbReference type="EMBL" id="JAPZVM010000003">
    <property type="protein sequence ID" value="MCZ8372049.1"/>
    <property type="molecule type" value="Genomic_DNA"/>
</dbReference>
<organism evidence="7 8">
    <name type="scientific">Phocaeicola acetigenes</name>
    <dbReference type="NCBI Taxonomy" id="3016083"/>
    <lineage>
        <taxon>Bacteria</taxon>
        <taxon>Pseudomonadati</taxon>
        <taxon>Bacteroidota</taxon>
        <taxon>Bacteroidia</taxon>
        <taxon>Bacteroidales</taxon>
        <taxon>Bacteroidaceae</taxon>
        <taxon>Phocaeicola</taxon>
    </lineage>
</organism>
<feature type="transmembrane region" description="Helical" evidence="6">
    <location>
        <begin position="186"/>
        <end position="207"/>
    </location>
</feature>
<comment type="caution">
    <text evidence="7">The sequence shown here is derived from an EMBL/GenBank/DDBJ whole genome shotgun (WGS) entry which is preliminary data.</text>
</comment>
<feature type="transmembrane region" description="Helical" evidence="6">
    <location>
        <begin position="410"/>
        <end position="427"/>
    </location>
</feature>
<dbReference type="RefSeq" id="WP_269877137.1">
    <property type="nucleotide sequence ID" value="NZ_JAPZVM010000003.1"/>
</dbReference>
<evidence type="ECO:0000256" key="6">
    <source>
        <dbReference type="RuleBase" id="RU363058"/>
    </source>
</evidence>
<proteinExistence type="inferred from homology"/>
<feature type="transmembrane region" description="Helical" evidence="6">
    <location>
        <begin position="41"/>
        <end position="60"/>
    </location>
</feature>
<feature type="transmembrane region" description="Helical" evidence="6">
    <location>
        <begin position="113"/>
        <end position="132"/>
    </location>
</feature>
<evidence type="ECO:0000313" key="7">
    <source>
        <dbReference type="EMBL" id="MCZ8372049.1"/>
    </source>
</evidence>
<reference evidence="7" key="1">
    <citation type="submission" date="2022-12" db="EMBL/GenBank/DDBJ databases">
        <title>Phocaeicola acetigenes sp. nov., isolated feces from a healthy human.</title>
        <authorList>
            <person name="Do H."/>
            <person name="Ha Y.B."/>
            <person name="Kim J.-S."/>
            <person name="Suh M.K."/>
            <person name="Kim H.S."/>
            <person name="Lee J.-S."/>
        </authorList>
    </citation>
    <scope>NUCLEOTIDE SEQUENCE</scope>
    <source>
        <strain evidence="7">KGMB11183</strain>
    </source>
</reference>
<keyword evidence="6" id="KW-0592">Phosphate transport</keyword>
<sequence length="762" mass="85424">METVYLGIVIFLFMLAVFDLLVGVSNDAVNFMNSAVGAKVARYRTIIIVAAIGVFAGAVMSNGMMDIARHGIFQPANFSFYEIMCILLAVMVTDVVLLDVFNTLGLPTSTTVSMVFELLGGTFILAILKIIGDESGLLSLGDMMNTEKALSVIMGIFLSVAIAFIAGTFVQYISRLIFSFNYKKKLSWTIGIFGGISVTALSYFVLIKGLKSAPFMTPESLAWIQENTTMLVIGCFVFFTALMQILHWCKVNVFRIIVLLGTFSLALAFAGNDLVNFIGVPLAGFSAYTDYVANSNGADIHSFMMTSLMSSAKTPVIFLFASGVIMVYALATSKKAKNVIKTSVDLARQEEGDEMFGSSALARTIVRRATNINEFLTRVIPANVRQWIDSRFNKDEVILENGAAFDMVRAAVNLVLSGLLIIIGTTMKLPLSTTYVTFIVAMGTSLADRAWGRESAVYRITGMLSVIGGWFITAFVAFTICALVTAIMFYTSFAGMFVFICVAVFLLVRSNIQYSKKEKTEQQDDTFKRMMSTKDKSEILSLLRQHVKETMTDYIEYSRNAYIQVTDGFINEDLKLLRKVINSTDEQKKMLKKRRRKEILGLRRIPITIAIEKNTWFHLGSNSCEQMLYCLKRIGEPCKEHVDNNFNPIPQVCIEEFMPIRQELSQLMERTRTAIDQNNYDSADEILKQGDDLKNKISALRKQQMNRMQEADTTNLKALMVYLNILQESQELVSIWRHLLRASRFFQLDYVPQEMPHLAATE</sequence>
<feature type="transmembrane region" description="Helical" evidence="6">
    <location>
        <begin position="152"/>
        <end position="174"/>
    </location>
</feature>
<comment type="similarity">
    <text evidence="6">Belongs to the inorganic phosphate transporter (PiT) (TC 2.A.20) family.</text>
</comment>
<accession>A0ABT4PG73</accession>
<evidence type="ECO:0000256" key="2">
    <source>
        <dbReference type="ARBA" id="ARBA00022448"/>
    </source>
</evidence>
<dbReference type="PANTHER" id="PTHR11101:SF16">
    <property type="entry name" value="PHOSPHATE TRANSPORTER"/>
    <property type="match status" value="1"/>
</dbReference>